<comment type="subcellular location">
    <subcellularLocation>
        <location evidence="1">Cell membrane</location>
        <topology evidence="1">Multi-pass membrane protein</topology>
    </subcellularLocation>
</comment>
<evidence type="ECO:0000256" key="3">
    <source>
        <dbReference type="ARBA" id="ARBA00022692"/>
    </source>
</evidence>
<organism evidence="8 9">
    <name type="scientific">Winslowiella toletana</name>
    <dbReference type="NCBI Taxonomy" id="92490"/>
    <lineage>
        <taxon>Bacteria</taxon>
        <taxon>Pseudomonadati</taxon>
        <taxon>Pseudomonadota</taxon>
        <taxon>Gammaproteobacteria</taxon>
        <taxon>Enterobacterales</taxon>
        <taxon>Erwiniaceae</taxon>
        <taxon>Winslowiella</taxon>
    </lineage>
</organism>
<keyword evidence="2" id="KW-1003">Cell membrane</keyword>
<dbReference type="PIRSF" id="PIRSF006324">
    <property type="entry name" value="LeuE"/>
    <property type="match status" value="1"/>
</dbReference>
<evidence type="ECO:0000256" key="2">
    <source>
        <dbReference type="ARBA" id="ARBA00022475"/>
    </source>
</evidence>
<proteinExistence type="predicted"/>
<keyword evidence="9" id="KW-1185">Reference proteome</keyword>
<feature type="transmembrane region" description="Helical" evidence="7">
    <location>
        <begin position="182"/>
        <end position="203"/>
    </location>
</feature>
<evidence type="ECO:0000256" key="5">
    <source>
        <dbReference type="ARBA" id="ARBA00022989"/>
    </source>
</evidence>
<feature type="transmembrane region" description="Helical" evidence="7">
    <location>
        <begin position="50"/>
        <end position="69"/>
    </location>
</feature>
<dbReference type="PANTHER" id="PTHR30086:SF20">
    <property type="entry name" value="ARGININE EXPORTER PROTEIN ARGO-RELATED"/>
    <property type="match status" value="1"/>
</dbReference>
<keyword evidence="6 7" id="KW-0472">Membrane</keyword>
<evidence type="ECO:0000256" key="7">
    <source>
        <dbReference type="SAM" id="Phobius"/>
    </source>
</evidence>
<evidence type="ECO:0000313" key="9">
    <source>
        <dbReference type="Proteomes" id="UP001195624"/>
    </source>
</evidence>
<evidence type="ECO:0000256" key="1">
    <source>
        <dbReference type="ARBA" id="ARBA00004651"/>
    </source>
</evidence>
<keyword evidence="4" id="KW-0029">Amino-acid transport</keyword>
<dbReference type="Pfam" id="PF01810">
    <property type="entry name" value="LysE"/>
    <property type="match status" value="1"/>
</dbReference>
<comment type="caution">
    <text evidence="8">The sequence shown here is derived from an EMBL/GenBank/DDBJ whole genome shotgun (WGS) entry which is preliminary data.</text>
</comment>
<dbReference type="RefSeq" id="WP_072016886.1">
    <property type="nucleotide sequence ID" value="NZ_JAGGMQ010000002.1"/>
</dbReference>
<reference evidence="9" key="2">
    <citation type="submission" date="2023-07" db="EMBL/GenBank/DDBJ databases">
        <title>Genome mining of underrepresented organisms for secondary metabolites.</title>
        <authorList>
            <person name="D'Agostino P.M."/>
        </authorList>
    </citation>
    <scope>NUCLEOTIDE SEQUENCE [LARGE SCALE GENOMIC DNA]</scope>
    <source>
        <strain evidence="9">WS4403</strain>
    </source>
</reference>
<feature type="transmembrane region" description="Helical" evidence="7">
    <location>
        <begin position="6"/>
        <end position="29"/>
    </location>
</feature>
<dbReference type="PANTHER" id="PTHR30086">
    <property type="entry name" value="ARGININE EXPORTER PROTEIN ARGO"/>
    <property type="match status" value="1"/>
</dbReference>
<name>A0ABS4PG72_9GAMM</name>
<evidence type="ECO:0000256" key="6">
    <source>
        <dbReference type="ARBA" id="ARBA00023136"/>
    </source>
</evidence>
<dbReference type="Proteomes" id="UP001195624">
    <property type="component" value="Unassembled WGS sequence"/>
</dbReference>
<dbReference type="InterPro" id="IPR001123">
    <property type="entry name" value="LeuE-type"/>
</dbReference>
<keyword evidence="4" id="KW-0813">Transport</keyword>
<gene>
    <name evidence="8" type="ORF">J2125_004944</name>
</gene>
<feature type="transmembrane region" description="Helical" evidence="7">
    <location>
        <begin position="75"/>
        <end position="93"/>
    </location>
</feature>
<accession>A0ABS4PG72</accession>
<dbReference type="EMBL" id="JAGGMQ010000002">
    <property type="protein sequence ID" value="MBP2171648.1"/>
    <property type="molecule type" value="Genomic_DNA"/>
</dbReference>
<evidence type="ECO:0000313" key="8">
    <source>
        <dbReference type="EMBL" id="MBP2171648.1"/>
    </source>
</evidence>
<reference evidence="8 9" key="1">
    <citation type="submission" date="2021-03" db="EMBL/GenBank/DDBJ databases">
        <authorList>
            <person name="D'Agostino P."/>
            <person name="Huntemann M."/>
            <person name="Clum A."/>
            <person name="Spunde A."/>
            <person name="Palaniappan K."/>
            <person name="Ritter S."/>
            <person name="Mikhailova N."/>
            <person name="Chen I.-M."/>
            <person name="Stamatis D."/>
            <person name="Reddy T."/>
            <person name="O'Malley R."/>
            <person name="Daum C."/>
            <person name="Shapiro N."/>
            <person name="Ivanova N."/>
            <person name="Kyrpides N."/>
            <person name="Woyke T."/>
        </authorList>
    </citation>
    <scope>NUCLEOTIDE SEQUENCE [LARGE SCALE GENOMIC DNA]</scope>
    <source>
        <strain evidence="8 9">WS4403</strain>
    </source>
</reference>
<evidence type="ECO:0000256" key="4">
    <source>
        <dbReference type="ARBA" id="ARBA00022970"/>
    </source>
</evidence>
<sequence>MSVSDALLAYSFTALLLTLTPGLDTALILRTASAEGGKKAFQAALGIDTGCYIWGAIVAFGLGAVLAVSEVAYSLLKWCGAGYLCYIGVLLLFRPRSSFRLSDDQVHASENWFLRGMLGNVLNPKMGIFYVSFLPQFIPSGHSPFIWTFLLVSIHVLIGTLWSLILIMTTRFASNLLKNGRVIRWMDISTGGLFVFFAVRLAASSK</sequence>
<keyword evidence="3 7" id="KW-0812">Transmembrane</keyword>
<protein>
    <submittedName>
        <fullName evidence="8">Threonine/homoserine/homoserine lactone efflux protein</fullName>
    </submittedName>
</protein>
<feature type="transmembrane region" description="Helical" evidence="7">
    <location>
        <begin position="145"/>
        <end position="170"/>
    </location>
</feature>
<keyword evidence="5 7" id="KW-1133">Transmembrane helix</keyword>